<feature type="region of interest" description="Disordered" evidence="8">
    <location>
        <begin position="494"/>
        <end position="529"/>
    </location>
</feature>
<feature type="coiled-coil region" evidence="7">
    <location>
        <begin position="660"/>
        <end position="711"/>
    </location>
</feature>
<feature type="compositionally biased region" description="Polar residues" evidence="8">
    <location>
        <begin position="352"/>
        <end position="361"/>
    </location>
</feature>
<feature type="region of interest" description="Disordered" evidence="8">
    <location>
        <begin position="1"/>
        <end position="163"/>
    </location>
</feature>
<dbReference type="InterPro" id="IPR013088">
    <property type="entry name" value="Znf_NHR/GATA"/>
</dbReference>
<feature type="compositionally biased region" description="Low complexity" evidence="8">
    <location>
        <begin position="234"/>
        <end position="260"/>
    </location>
</feature>
<gene>
    <name evidence="10" type="ORF">PICMEDRAFT_17298</name>
</gene>
<evidence type="ECO:0000256" key="7">
    <source>
        <dbReference type="SAM" id="Coils"/>
    </source>
</evidence>
<dbReference type="Proteomes" id="UP000094455">
    <property type="component" value="Unassembled WGS sequence"/>
</dbReference>
<organism evidence="10 11">
    <name type="scientific">Pichia membranifaciens NRRL Y-2026</name>
    <dbReference type="NCBI Taxonomy" id="763406"/>
    <lineage>
        <taxon>Eukaryota</taxon>
        <taxon>Fungi</taxon>
        <taxon>Dikarya</taxon>
        <taxon>Ascomycota</taxon>
        <taxon>Saccharomycotina</taxon>
        <taxon>Pichiomycetes</taxon>
        <taxon>Pichiales</taxon>
        <taxon>Pichiaceae</taxon>
        <taxon>Pichia</taxon>
    </lineage>
</organism>
<keyword evidence="3 6" id="KW-0863">Zinc-finger</keyword>
<feature type="compositionally biased region" description="Low complexity" evidence="8">
    <location>
        <begin position="26"/>
        <end position="69"/>
    </location>
</feature>
<dbReference type="STRING" id="763406.A0A1E3NKI0"/>
<evidence type="ECO:0000256" key="4">
    <source>
        <dbReference type="ARBA" id="ARBA00022833"/>
    </source>
</evidence>
<dbReference type="GO" id="GO:0045944">
    <property type="term" value="P:positive regulation of transcription by RNA polymerase II"/>
    <property type="evidence" value="ECO:0007669"/>
    <property type="project" value="TreeGrafter"/>
</dbReference>
<keyword evidence="11" id="KW-1185">Reference proteome</keyword>
<evidence type="ECO:0000313" key="10">
    <source>
        <dbReference type="EMBL" id="ODQ46068.1"/>
    </source>
</evidence>
<feature type="compositionally biased region" description="Low complexity" evidence="8">
    <location>
        <begin position="137"/>
        <end position="153"/>
    </location>
</feature>
<dbReference type="PANTHER" id="PTHR10071:SF281">
    <property type="entry name" value="BOX A-BINDING FACTOR-RELATED"/>
    <property type="match status" value="1"/>
</dbReference>
<dbReference type="GO" id="GO:0000122">
    <property type="term" value="P:negative regulation of transcription by RNA polymerase II"/>
    <property type="evidence" value="ECO:0007669"/>
    <property type="project" value="TreeGrafter"/>
</dbReference>
<dbReference type="Gene3D" id="3.30.50.10">
    <property type="entry name" value="Erythroid Transcription Factor GATA-1, subunit A"/>
    <property type="match status" value="1"/>
</dbReference>
<feature type="compositionally biased region" description="Polar residues" evidence="8">
    <location>
        <begin position="321"/>
        <end position="343"/>
    </location>
</feature>
<dbReference type="Pfam" id="PF00320">
    <property type="entry name" value="GATA"/>
    <property type="match status" value="1"/>
</dbReference>
<feature type="compositionally biased region" description="Polar residues" evidence="8">
    <location>
        <begin position="102"/>
        <end position="122"/>
    </location>
</feature>
<evidence type="ECO:0000256" key="3">
    <source>
        <dbReference type="ARBA" id="ARBA00022771"/>
    </source>
</evidence>
<feature type="compositionally biased region" description="Polar residues" evidence="8">
    <location>
        <begin position="154"/>
        <end position="163"/>
    </location>
</feature>
<keyword evidence="4" id="KW-0862">Zinc</keyword>
<feature type="compositionally biased region" description="Polar residues" evidence="8">
    <location>
        <begin position="1"/>
        <end position="16"/>
    </location>
</feature>
<proteinExistence type="predicted"/>
<reference evidence="10 11" key="1">
    <citation type="journal article" date="2016" name="Proc. Natl. Acad. Sci. U.S.A.">
        <title>Comparative genomics of biotechnologically important yeasts.</title>
        <authorList>
            <person name="Riley R."/>
            <person name="Haridas S."/>
            <person name="Wolfe K.H."/>
            <person name="Lopes M.R."/>
            <person name="Hittinger C.T."/>
            <person name="Goeker M."/>
            <person name="Salamov A.A."/>
            <person name="Wisecaver J.H."/>
            <person name="Long T.M."/>
            <person name="Calvey C.H."/>
            <person name="Aerts A.L."/>
            <person name="Barry K.W."/>
            <person name="Choi C."/>
            <person name="Clum A."/>
            <person name="Coughlan A.Y."/>
            <person name="Deshpande S."/>
            <person name="Douglass A.P."/>
            <person name="Hanson S.J."/>
            <person name="Klenk H.-P."/>
            <person name="LaButti K.M."/>
            <person name="Lapidus A."/>
            <person name="Lindquist E.A."/>
            <person name="Lipzen A.M."/>
            <person name="Meier-Kolthoff J.P."/>
            <person name="Ohm R.A."/>
            <person name="Otillar R.P."/>
            <person name="Pangilinan J.L."/>
            <person name="Peng Y."/>
            <person name="Rokas A."/>
            <person name="Rosa C.A."/>
            <person name="Scheuner C."/>
            <person name="Sibirny A.A."/>
            <person name="Slot J.C."/>
            <person name="Stielow J.B."/>
            <person name="Sun H."/>
            <person name="Kurtzman C.P."/>
            <person name="Blackwell M."/>
            <person name="Grigoriev I.V."/>
            <person name="Jeffries T.W."/>
        </authorList>
    </citation>
    <scope>NUCLEOTIDE SEQUENCE [LARGE SCALE GENOMIC DNA]</scope>
    <source>
        <strain evidence="10 11">NRRL Y-2026</strain>
    </source>
</reference>
<evidence type="ECO:0000313" key="11">
    <source>
        <dbReference type="Proteomes" id="UP000094455"/>
    </source>
</evidence>
<feature type="region of interest" description="Disordered" evidence="8">
    <location>
        <begin position="557"/>
        <end position="645"/>
    </location>
</feature>
<feature type="compositionally biased region" description="Polar residues" evidence="8">
    <location>
        <begin position="70"/>
        <end position="86"/>
    </location>
</feature>
<evidence type="ECO:0000256" key="8">
    <source>
        <dbReference type="SAM" id="MobiDB-lite"/>
    </source>
</evidence>
<dbReference type="EMBL" id="KV454004">
    <property type="protein sequence ID" value="ODQ46068.1"/>
    <property type="molecule type" value="Genomic_DNA"/>
</dbReference>
<dbReference type="OrthoDB" id="515401at2759"/>
<dbReference type="PRINTS" id="PR00619">
    <property type="entry name" value="GATAZNFINGER"/>
</dbReference>
<dbReference type="GO" id="GO:0005634">
    <property type="term" value="C:nucleus"/>
    <property type="evidence" value="ECO:0007669"/>
    <property type="project" value="UniProtKB-SubCell"/>
</dbReference>
<dbReference type="GeneID" id="30178222"/>
<evidence type="ECO:0000256" key="2">
    <source>
        <dbReference type="ARBA" id="ARBA00022723"/>
    </source>
</evidence>
<comment type="subcellular location">
    <subcellularLocation>
        <location evidence="1">Nucleus</location>
    </subcellularLocation>
</comment>
<feature type="region of interest" description="Disordered" evidence="8">
    <location>
        <begin position="462"/>
        <end position="481"/>
    </location>
</feature>
<keyword evidence="5" id="KW-0539">Nucleus</keyword>
<dbReference type="GO" id="GO:0000978">
    <property type="term" value="F:RNA polymerase II cis-regulatory region sequence-specific DNA binding"/>
    <property type="evidence" value="ECO:0007669"/>
    <property type="project" value="TreeGrafter"/>
</dbReference>
<dbReference type="SMART" id="SM00401">
    <property type="entry name" value="ZnF_GATA"/>
    <property type="match status" value="1"/>
</dbReference>
<accession>A0A1E3NKI0</accession>
<dbReference type="GO" id="GO:0000981">
    <property type="term" value="F:DNA-binding transcription factor activity, RNA polymerase II-specific"/>
    <property type="evidence" value="ECO:0007669"/>
    <property type="project" value="TreeGrafter"/>
</dbReference>
<dbReference type="SUPFAM" id="SSF57716">
    <property type="entry name" value="Glucocorticoid receptor-like (DNA-binding domain)"/>
    <property type="match status" value="1"/>
</dbReference>
<protein>
    <recommendedName>
        <fullName evidence="9">GATA-type domain-containing protein</fullName>
    </recommendedName>
</protein>
<feature type="compositionally biased region" description="Basic and acidic residues" evidence="8">
    <location>
        <begin position="88"/>
        <end position="98"/>
    </location>
</feature>
<dbReference type="InterPro" id="IPR056998">
    <property type="entry name" value="Asd-4/GZF3_helical"/>
</dbReference>
<dbReference type="FunFam" id="3.30.50.10:FF:000007">
    <property type="entry name" value="Nitrogen regulatory AreA, N-terminal"/>
    <property type="match status" value="1"/>
</dbReference>
<evidence type="ECO:0000256" key="1">
    <source>
        <dbReference type="ARBA" id="ARBA00004123"/>
    </source>
</evidence>
<feature type="region of interest" description="Disordered" evidence="8">
    <location>
        <begin position="405"/>
        <end position="436"/>
    </location>
</feature>
<dbReference type="PANTHER" id="PTHR10071">
    <property type="entry name" value="TRANSCRIPTION FACTOR GATA FAMILY MEMBER"/>
    <property type="match status" value="1"/>
</dbReference>
<evidence type="ECO:0000256" key="5">
    <source>
        <dbReference type="ARBA" id="ARBA00023242"/>
    </source>
</evidence>
<dbReference type="RefSeq" id="XP_019017181.1">
    <property type="nucleotide sequence ID" value="XM_019161535.1"/>
</dbReference>
<dbReference type="InterPro" id="IPR039355">
    <property type="entry name" value="Transcription_factor_GATA"/>
</dbReference>
<name>A0A1E3NKI0_9ASCO</name>
<dbReference type="PROSITE" id="PS50114">
    <property type="entry name" value="GATA_ZN_FINGER_2"/>
    <property type="match status" value="1"/>
</dbReference>
<feature type="compositionally biased region" description="Polar residues" evidence="8">
    <location>
        <begin position="262"/>
        <end position="277"/>
    </location>
</feature>
<sequence>MEHLASTSIDSGNPGQNPALPPVVMAPSGPQATAPAQAPGTAIHLPPFSVPSGSSGAAPAAPAASQQSPRSNHANSHQHSQPTIKSEVSVKDEFRDEPQFPETHSQHLSPSGSNQDNNSSSEDGSKKDLDHIVPNAKTTTTTQSNGSTTTKQNMSTPTCKNCKTQTTPLWRRDETGQVLCNACGLFLKLHGRPRPISLKSDVIKSRNRVKHNNKSSPNTPELKAKDVNGSNVLNGTHNNTNINNNNNNNNNNSTSGNHSSPALPSNGSNLPNQNGMQSINNSSNNKISSKFLPKQYKPNTKNSKSKRSTKSDSKDQPSKAAKTNKSKQLNHSDGVNGNITSPNLLPLLPRGQATQNLPPGTPYTYASTTAWMNKSQGTNIQSLHYPSSTPTQYVSNLNRITSPLLLSTTTPPKLNPTPSQSQSSERSSSMNSVPNNLNRDAVLNAAGALEILSQQATSTDYIPGMRLNSPHSTPLSNPTAMVEKLPPIGLLSRSQTSFNEHDGKSSSNEPTHLHNILSPPNTDIKSPSPVAGINLLQQQRHYQAAEQIHTTLPPLTAITQQPPLPQQHQHHQQQQQQQQQQTQQAQQHQQQQAQQSQQHQLLEQSQSQQQLNKLPPLKNVPGISSVMYNNDETNSKVHGPPGSASASADVSLLNINNMNNSNLHDENERLRTRISELELVNDLYKTRINELEEVDAKFQKAESEYRKQIRDLEYSLGLQNQQQVNLKMNSEFSGEKRQASNDEAVNAGHIEKRIKVEN</sequence>
<feature type="compositionally biased region" description="Low complexity" evidence="8">
    <location>
        <begin position="572"/>
        <end position="610"/>
    </location>
</feature>
<dbReference type="Pfam" id="PF25026">
    <property type="entry name" value="Asd-4"/>
    <property type="match status" value="1"/>
</dbReference>
<dbReference type="InterPro" id="IPR000679">
    <property type="entry name" value="Znf_GATA"/>
</dbReference>
<feature type="compositionally biased region" description="Polar residues" evidence="8">
    <location>
        <begin position="469"/>
        <end position="479"/>
    </location>
</feature>
<dbReference type="GO" id="GO:0008270">
    <property type="term" value="F:zinc ion binding"/>
    <property type="evidence" value="ECO:0007669"/>
    <property type="project" value="UniProtKB-KW"/>
</dbReference>
<keyword evidence="7" id="KW-0175">Coiled coil</keyword>
<feature type="domain" description="GATA-type" evidence="9">
    <location>
        <begin position="159"/>
        <end position="206"/>
    </location>
</feature>
<evidence type="ECO:0000256" key="6">
    <source>
        <dbReference type="PROSITE-ProRule" id="PRU00094"/>
    </source>
</evidence>
<feature type="compositionally biased region" description="Low complexity" evidence="8">
    <location>
        <begin position="405"/>
        <end position="432"/>
    </location>
</feature>
<evidence type="ECO:0000259" key="9">
    <source>
        <dbReference type="PROSITE" id="PS50114"/>
    </source>
</evidence>
<dbReference type="PROSITE" id="PS00344">
    <property type="entry name" value="GATA_ZN_FINGER_1"/>
    <property type="match status" value="1"/>
</dbReference>
<keyword evidence="2" id="KW-0479">Metal-binding</keyword>
<dbReference type="CDD" id="cd00202">
    <property type="entry name" value="ZnF_GATA"/>
    <property type="match status" value="1"/>
</dbReference>
<dbReference type="AlphaFoldDB" id="A0A1E3NKI0"/>
<feature type="compositionally biased region" description="Low complexity" evidence="8">
    <location>
        <begin position="278"/>
        <end position="290"/>
    </location>
</feature>
<feature type="region of interest" description="Disordered" evidence="8">
    <location>
        <begin position="198"/>
        <end position="361"/>
    </location>
</feature>